<dbReference type="PANTHER" id="PTHR43160:SF3">
    <property type="entry name" value="ACONITATE HYDRATASE, MITOCHONDRIAL"/>
    <property type="match status" value="1"/>
</dbReference>
<dbReference type="PRINTS" id="PR00415">
    <property type="entry name" value="ACONITASE"/>
</dbReference>
<dbReference type="Gene3D" id="3.20.19.10">
    <property type="entry name" value="Aconitase, domain 4"/>
    <property type="match status" value="1"/>
</dbReference>
<dbReference type="NCBIfam" id="TIGR01342">
    <property type="entry name" value="acon_putative"/>
    <property type="match status" value="1"/>
</dbReference>
<keyword evidence="6" id="KW-0411">Iron-sulfur</keyword>
<evidence type="ECO:0000256" key="2">
    <source>
        <dbReference type="ARBA" id="ARBA00007185"/>
    </source>
</evidence>
<dbReference type="InterPro" id="IPR036008">
    <property type="entry name" value="Aconitase_4Fe-4S_dom"/>
</dbReference>
<dbReference type="Pfam" id="PF00330">
    <property type="entry name" value="Aconitase"/>
    <property type="match status" value="1"/>
</dbReference>
<dbReference type="GO" id="GO:0051539">
    <property type="term" value="F:4 iron, 4 sulfur cluster binding"/>
    <property type="evidence" value="ECO:0007669"/>
    <property type="project" value="TreeGrafter"/>
</dbReference>
<reference evidence="9 10" key="1">
    <citation type="submission" date="2016-10" db="EMBL/GenBank/DDBJ databases">
        <authorList>
            <person name="de Groot N.N."/>
        </authorList>
    </citation>
    <scope>NUCLEOTIDE SEQUENCE [LARGE SCALE GENOMIC DNA]</scope>
    <source>
        <strain evidence="9 10">CGMCC 1.5058</strain>
    </source>
</reference>
<sequence>MAKNITRKIIEAHLSELHSPKAGDEIYLKMDQTLTHDITAVMGYLAFEALELPRVRTEKSVSYLDHNLLYVDNKTPDDHIYLQSIAKKFGLYLSRPGNGICHSLHYARFGIPGKTILGTDSHTTTAGAIGMLGIGGGGMDAATAMAGVPLRLRMPMVVNVHLTGKLPAGSAAKDIILEMLRRYSVKGGLGRVYEFTGPGVETLEIPERATITNMCAELGATSGIFPADEVTREFFQAQNREKEFVSVKADEGAEYDEKVEIDLTLLEPLVALPHQPDLVVKVKDVERKPVQQVYIGSCTNASYADIKKAALVLKGKKVHEDVSLTISVSTRQNFKLLLQEGIISDLVDAGARITEIACGACCGIGQAPSTGGISVRTSNRNFRGRGGTADAYLYLVSPEVAAATAVTEYITSPDEVMENVELLSKVREPRVYPVDDSMFITPLMDTSDISIVRGPNIKPLPINTPPGSFLKAQVSLKAGDNISTDDITPASAELSSMRSNIPLIAEYAYSRYDKDFVKRAKEMGTSIIVGGENYGQGSSREHAAITPMYLGVKIVLAKSIARIHKNNLINHGVIPMFFKNPADYEKISVGDEIEISGFAEAIPQREVHLLNKTNGQIISGILDISDDEVEILLSGGQLSHLKKSLEERDK</sequence>
<protein>
    <submittedName>
        <fullName evidence="9">Aconitate hydratase</fullName>
    </submittedName>
</protein>
<comment type="cofactor">
    <cofactor evidence="1">
        <name>[4Fe-4S] cluster</name>
        <dbReference type="ChEBI" id="CHEBI:49883"/>
    </cofactor>
</comment>
<organism evidence="9 10">
    <name type="scientific">Proteiniclasticum ruminis</name>
    <dbReference type="NCBI Taxonomy" id="398199"/>
    <lineage>
        <taxon>Bacteria</taxon>
        <taxon>Bacillati</taxon>
        <taxon>Bacillota</taxon>
        <taxon>Clostridia</taxon>
        <taxon>Eubacteriales</taxon>
        <taxon>Clostridiaceae</taxon>
        <taxon>Proteiniclasticum</taxon>
    </lineage>
</organism>
<dbReference type="Gene3D" id="3.30.499.10">
    <property type="entry name" value="Aconitase, domain 3"/>
    <property type="match status" value="2"/>
</dbReference>
<evidence type="ECO:0000259" key="7">
    <source>
        <dbReference type="Pfam" id="PF00330"/>
    </source>
</evidence>
<comment type="subunit">
    <text evidence="3">Monomer.</text>
</comment>
<evidence type="ECO:0000256" key="5">
    <source>
        <dbReference type="ARBA" id="ARBA00023004"/>
    </source>
</evidence>
<dbReference type="Proteomes" id="UP000183255">
    <property type="component" value="Unassembled WGS sequence"/>
</dbReference>
<gene>
    <name evidence="9" type="ORF">SAMN05421804_11020</name>
</gene>
<dbReference type="InterPro" id="IPR050926">
    <property type="entry name" value="Aconitase/IPM_isomerase"/>
</dbReference>
<dbReference type="InterPro" id="IPR001030">
    <property type="entry name" value="Acoase/IPM_deHydtase_lsu_aba"/>
</dbReference>
<feature type="domain" description="Aconitase A/isopropylmalate dehydratase small subunit swivel" evidence="8">
    <location>
        <begin position="518"/>
        <end position="580"/>
    </location>
</feature>
<dbReference type="InterPro" id="IPR018136">
    <property type="entry name" value="Aconitase_4Fe-4S_BS"/>
</dbReference>
<dbReference type="InterPro" id="IPR015931">
    <property type="entry name" value="Acnase/IPM_dHydase_lsu_aba_1/3"/>
</dbReference>
<dbReference type="GO" id="GO:0046872">
    <property type="term" value="F:metal ion binding"/>
    <property type="evidence" value="ECO:0007669"/>
    <property type="project" value="UniProtKB-KW"/>
</dbReference>
<feature type="domain" description="Aconitase/3-isopropylmalate dehydratase large subunit alpha/beta/alpha" evidence="7">
    <location>
        <begin position="8"/>
        <end position="407"/>
    </location>
</feature>
<dbReference type="GO" id="GO:0003994">
    <property type="term" value="F:aconitate hydratase activity"/>
    <property type="evidence" value="ECO:0007669"/>
    <property type="project" value="TreeGrafter"/>
</dbReference>
<evidence type="ECO:0000313" key="9">
    <source>
        <dbReference type="EMBL" id="SDJ22348.1"/>
    </source>
</evidence>
<name>A0A1G8RZF6_9CLOT</name>
<dbReference type="Pfam" id="PF00694">
    <property type="entry name" value="Aconitase_C"/>
    <property type="match status" value="1"/>
</dbReference>
<dbReference type="UniPathway" id="UPA00223">
    <property type="reaction ID" value="UER00718"/>
</dbReference>
<evidence type="ECO:0000259" key="8">
    <source>
        <dbReference type="Pfam" id="PF00694"/>
    </source>
</evidence>
<keyword evidence="4" id="KW-0479">Metal-binding</keyword>
<evidence type="ECO:0000256" key="1">
    <source>
        <dbReference type="ARBA" id="ARBA00001966"/>
    </source>
</evidence>
<dbReference type="PANTHER" id="PTHR43160">
    <property type="entry name" value="ACONITATE HYDRATASE B"/>
    <property type="match status" value="1"/>
</dbReference>
<comment type="similarity">
    <text evidence="2">Belongs to the aconitase/IPM isomerase family.</text>
</comment>
<dbReference type="InterPro" id="IPR015928">
    <property type="entry name" value="Aconitase/3IPM_dehydase_swvl"/>
</dbReference>
<evidence type="ECO:0000256" key="3">
    <source>
        <dbReference type="ARBA" id="ARBA00011245"/>
    </source>
</evidence>
<dbReference type="NCBIfam" id="NF005558">
    <property type="entry name" value="PRK07229.1"/>
    <property type="match status" value="1"/>
</dbReference>
<dbReference type="GO" id="GO:0006099">
    <property type="term" value="P:tricarboxylic acid cycle"/>
    <property type="evidence" value="ECO:0007669"/>
    <property type="project" value="UniProtKB-UniPathway"/>
</dbReference>
<dbReference type="EMBL" id="FNDZ01000010">
    <property type="protein sequence ID" value="SDJ22348.1"/>
    <property type="molecule type" value="Genomic_DNA"/>
</dbReference>
<dbReference type="SUPFAM" id="SSF53732">
    <property type="entry name" value="Aconitase iron-sulfur domain"/>
    <property type="match status" value="1"/>
</dbReference>
<dbReference type="InterPro" id="IPR006250">
    <property type="entry name" value="Aconitase_put"/>
</dbReference>
<dbReference type="RefSeq" id="WP_031577428.1">
    <property type="nucleotide sequence ID" value="NZ_FNDZ01000010.1"/>
</dbReference>
<dbReference type="AlphaFoldDB" id="A0A1G8RZF6"/>
<dbReference type="PROSITE" id="PS00450">
    <property type="entry name" value="ACONITASE_1"/>
    <property type="match status" value="1"/>
</dbReference>
<accession>A0A1G8RZF6</accession>
<dbReference type="GO" id="GO:0005829">
    <property type="term" value="C:cytosol"/>
    <property type="evidence" value="ECO:0007669"/>
    <property type="project" value="TreeGrafter"/>
</dbReference>
<evidence type="ECO:0000256" key="6">
    <source>
        <dbReference type="ARBA" id="ARBA00023014"/>
    </source>
</evidence>
<evidence type="ECO:0000313" key="10">
    <source>
        <dbReference type="Proteomes" id="UP000183255"/>
    </source>
</evidence>
<evidence type="ECO:0000256" key="4">
    <source>
        <dbReference type="ARBA" id="ARBA00022723"/>
    </source>
</evidence>
<proteinExistence type="inferred from homology"/>
<keyword evidence="5" id="KW-0408">Iron</keyword>
<dbReference type="InterPro" id="IPR000573">
    <property type="entry name" value="AconitaseA/IPMdHydase_ssu_swvl"/>
</dbReference>
<dbReference type="SUPFAM" id="SSF52016">
    <property type="entry name" value="LeuD/IlvD-like"/>
    <property type="match status" value="1"/>
</dbReference>